<gene>
    <name evidence="11" type="ORF">V6X51_07485</name>
</gene>
<accession>A0ABV3RYJ3</accession>
<keyword evidence="12" id="KW-1185">Reference proteome</keyword>
<keyword evidence="7 9" id="KW-0472">Membrane</keyword>
<organism evidence="11 12">
    <name type="scientific">Spiribacter roseus</name>
    <dbReference type="NCBI Taxonomy" id="1855875"/>
    <lineage>
        <taxon>Bacteria</taxon>
        <taxon>Pseudomonadati</taxon>
        <taxon>Pseudomonadota</taxon>
        <taxon>Gammaproteobacteria</taxon>
        <taxon>Chromatiales</taxon>
        <taxon>Ectothiorhodospiraceae</taxon>
        <taxon>Spiribacter</taxon>
    </lineage>
</organism>
<feature type="transmembrane region" description="Helical" evidence="9">
    <location>
        <begin position="130"/>
        <end position="147"/>
    </location>
</feature>
<evidence type="ECO:0000313" key="12">
    <source>
        <dbReference type="Proteomes" id="UP001556636"/>
    </source>
</evidence>
<comment type="subcellular location">
    <subcellularLocation>
        <location evidence="1 9">Cell inner membrane</location>
        <topology evidence="1 9">Multi-pass membrane protein</topology>
    </subcellularLocation>
</comment>
<protein>
    <recommendedName>
        <fullName evidence="9">TRAP transporter small permease protein</fullName>
    </recommendedName>
</protein>
<evidence type="ECO:0000256" key="4">
    <source>
        <dbReference type="ARBA" id="ARBA00022519"/>
    </source>
</evidence>
<evidence type="ECO:0000256" key="8">
    <source>
        <dbReference type="ARBA" id="ARBA00038436"/>
    </source>
</evidence>
<comment type="function">
    <text evidence="9">Part of the tripartite ATP-independent periplasmic (TRAP) transport system.</text>
</comment>
<evidence type="ECO:0000313" key="11">
    <source>
        <dbReference type="EMBL" id="MEX0373281.1"/>
    </source>
</evidence>
<comment type="caution">
    <text evidence="11">The sequence shown here is derived from an EMBL/GenBank/DDBJ whole genome shotgun (WGS) entry which is preliminary data.</text>
</comment>
<feature type="transmembrane region" description="Helical" evidence="9">
    <location>
        <begin position="21"/>
        <end position="44"/>
    </location>
</feature>
<dbReference type="RefSeq" id="WP_367951614.1">
    <property type="nucleotide sequence ID" value="NZ_JBAKFG010000003.1"/>
</dbReference>
<reference evidence="11 12" key="1">
    <citation type="submission" date="2024-02" db="EMBL/GenBank/DDBJ databases">
        <title>New especies of Spiribacter isolated from saline water.</title>
        <authorList>
            <person name="Leon M.J."/>
            <person name="De La Haba R."/>
            <person name="Sanchez-Porro C."/>
            <person name="Ventosa A."/>
        </authorList>
    </citation>
    <scope>NUCLEOTIDE SEQUENCE [LARGE SCALE GENOMIC DNA]</scope>
    <source>
        <strain evidence="12">ag22IC6-196</strain>
    </source>
</reference>
<evidence type="ECO:0000259" key="10">
    <source>
        <dbReference type="Pfam" id="PF04290"/>
    </source>
</evidence>
<keyword evidence="4 9" id="KW-0997">Cell inner membrane</keyword>
<evidence type="ECO:0000256" key="5">
    <source>
        <dbReference type="ARBA" id="ARBA00022692"/>
    </source>
</evidence>
<dbReference type="InterPro" id="IPR055348">
    <property type="entry name" value="DctQ"/>
</dbReference>
<name>A0ABV3RYJ3_9GAMM</name>
<evidence type="ECO:0000256" key="9">
    <source>
        <dbReference type="RuleBase" id="RU369079"/>
    </source>
</evidence>
<dbReference type="PANTHER" id="PTHR35011">
    <property type="entry name" value="2,3-DIKETO-L-GULONATE TRAP TRANSPORTER SMALL PERMEASE PROTEIN YIAM"/>
    <property type="match status" value="1"/>
</dbReference>
<feature type="transmembrane region" description="Helical" evidence="9">
    <location>
        <begin position="50"/>
        <end position="68"/>
    </location>
</feature>
<keyword evidence="3" id="KW-1003">Cell membrane</keyword>
<proteinExistence type="inferred from homology"/>
<comment type="similarity">
    <text evidence="8 9">Belongs to the TRAP transporter small permease family.</text>
</comment>
<sequence>MLRSLRAIEGAIDAVLQRVAVAGIVALIAVMSLQIVSRVLFTATSWSEETARYLLIWLTFLGACLAYHRGRHIAVSVLADALPPYGRRLCQGLIALVTIAFMSVLLQVGLEYMALQSFQQSAALRIPMSVVYAVMPLSAAIMAYMALTDLLEAILGQPGDATGGRRP</sequence>
<evidence type="ECO:0000256" key="7">
    <source>
        <dbReference type="ARBA" id="ARBA00023136"/>
    </source>
</evidence>
<feature type="domain" description="Tripartite ATP-independent periplasmic transporters DctQ component" evidence="10">
    <location>
        <begin position="27"/>
        <end position="154"/>
    </location>
</feature>
<evidence type="ECO:0000256" key="2">
    <source>
        <dbReference type="ARBA" id="ARBA00022448"/>
    </source>
</evidence>
<keyword evidence="5 9" id="KW-0812">Transmembrane</keyword>
<comment type="subunit">
    <text evidence="9">The complex comprises the extracytoplasmic solute receptor protein and the two transmembrane proteins.</text>
</comment>
<evidence type="ECO:0000256" key="1">
    <source>
        <dbReference type="ARBA" id="ARBA00004429"/>
    </source>
</evidence>
<dbReference type="Pfam" id="PF04290">
    <property type="entry name" value="DctQ"/>
    <property type="match status" value="1"/>
</dbReference>
<evidence type="ECO:0000256" key="3">
    <source>
        <dbReference type="ARBA" id="ARBA00022475"/>
    </source>
</evidence>
<keyword evidence="6 9" id="KW-1133">Transmembrane helix</keyword>
<dbReference type="InterPro" id="IPR007387">
    <property type="entry name" value="TRAP_DctQ"/>
</dbReference>
<evidence type="ECO:0000256" key="6">
    <source>
        <dbReference type="ARBA" id="ARBA00022989"/>
    </source>
</evidence>
<feature type="transmembrane region" description="Helical" evidence="9">
    <location>
        <begin position="89"/>
        <end position="110"/>
    </location>
</feature>
<dbReference type="EMBL" id="JBAKFG010000003">
    <property type="protein sequence ID" value="MEX0373281.1"/>
    <property type="molecule type" value="Genomic_DNA"/>
</dbReference>
<dbReference type="PANTHER" id="PTHR35011:SF2">
    <property type="entry name" value="2,3-DIKETO-L-GULONATE TRAP TRANSPORTER SMALL PERMEASE PROTEIN YIAM"/>
    <property type="match status" value="1"/>
</dbReference>
<dbReference type="Proteomes" id="UP001556636">
    <property type="component" value="Unassembled WGS sequence"/>
</dbReference>
<keyword evidence="2 9" id="KW-0813">Transport</keyword>